<dbReference type="AlphaFoldDB" id="A0A4U5MNT9"/>
<sequence>MADLVAGRTSSSPPLQWLAVTLAHFGFGQKQRRLGKKRGLGSVGSLVQGEEDGATGGIEAETPSLGLGSGAMVFVGVSLRLAFPRPREEAAGEVARGEEDGGEGCLALIFWFFKREGEMADWFQKGEWLRVSRWLGGFSSVLFGWELDKDECR</sequence>
<organism evidence="1">
    <name type="scientific">Populus alba</name>
    <name type="common">White poplar</name>
    <dbReference type="NCBI Taxonomy" id="43335"/>
    <lineage>
        <taxon>Eukaryota</taxon>
        <taxon>Viridiplantae</taxon>
        <taxon>Streptophyta</taxon>
        <taxon>Embryophyta</taxon>
        <taxon>Tracheophyta</taxon>
        <taxon>Spermatophyta</taxon>
        <taxon>Magnoliopsida</taxon>
        <taxon>eudicotyledons</taxon>
        <taxon>Gunneridae</taxon>
        <taxon>Pentapetalae</taxon>
        <taxon>rosids</taxon>
        <taxon>fabids</taxon>
        <taxon>Malpighiales</taxon>
        <taxon>Salicaceae</taxon>
        <taxon>Saliceae</taxon>
        <taxon>Populus</taxon>
    </lineage>
</organism>
<reference evidence="1" key="1">
    <citation type="submission" date="2018-10" db="EMBL/GenBank/DDBJ databases">
        <title>Population genomic analysis revealed the cold adaptation of white poplar.</title>
        <authorList>
            <person name="Liu Y.-J."/>
        </authorList>
    </citation>
    <scope>NUCLEOTIDE SEQUENCE [LARGE SCALE GENOMIC DNA]</scope>
    <source>
        <strain evidence="1">PAL-ZL1</strain>
    </source>
</reference>
<comment type="caution">
    <text evidence="1">The sequence shown here is derived from an EMBL/GenBank/DDBJ whole genome shotgun (WGS) entry which is preliminary data.</text>
</comment>
<name>A0A4U5MNT9_POPAL</name>
<dbReference type="EMBL" id="RCHU01001185">
    <property type="protein sequence ID" value="TKR71254.1"/>
    <property type="molecule type" value="Genomic_DNA"/>
</dbReference>
<proteinExistence type="predicted"/>
<accession>A0A4U5MNT9</accession>
<protein>
    <submittedName>
        <fullName evidence="1">Uncharacterized protein</fullName>
    </submittedName>
</protein>
<gene>
    <name evidence="1" type="ORF">D5086_0000302770</name>
</gene>
<evidence type="ECO:0000313" key="1">
    <source>
        <dbReference type="EMBL" id="TKR71254.1"/>
    </source>
</evidence>